<comment type="similarity">
    <text evidence="3">Belongs to the cyclin family. Cyclin AB subfamily.</text>
</comment>
<dbReference type="GO" id="GO:0051301">
    <property type="term" value="P:cell division"/>
    <property type="evidence" value="ECO:0007669"/>
    <property type="project" value="UniProtKB-KW"/>
</dbReference>
<dbReference type="CDD" id="cd22082">
    <property type="entry name" value="F-box_FBXO1"/>
    <property type="match status" value="1"/>
</dbReference>
<dbReference type="InterPro" id="IPR048258">
    <property type="entry name" value="Cyclins_cyclin-box"/>
</dbReference>
<protein>
    <recommendedName>
        <fullName evidence="4">Cyclin-F</fullName>
    </recommendedName>
</protein>
<evidence type="ECO:0000256" key="8">
    <source>
        <dbReference type="ARBA" id="ARBA00023127"/>
    </source>
</evidence>
<dbReference type="Gene3D" id="1.25.40.10">
    <property type="entry name" value="Tetratricopeptide repeat domain"/>
    <property type="match status" value="1"/>
</dbReference>
<comment type="subcellular location">
    <subcellularLocation>
        <location evidence="1">Cytoplasm</location>
        <location evidence="1">Cytoskeleton</location>
        <location evidence="1">Microtubule organizing center</location>
        <location evidence="1">Centrosome</location>
        <location evidence="1">Centriole</location>
    </subcellularLocation>
    <subcellularLocation>
        <location evidence="2">Cytoplasm</location>
        <location evidence="2">Perinuclear region</location>
    </subcellularLocation>
</comment>
<evidence type="ECO:0000256" key="4">
    <source>
        <dbReference type="ARBA" id="ARBA00019493"/>
    </source>
</evidence>
<feature type="compositionally biased region" description="Polar residues" evidence="11">
    <location>
        <begin position="661"/>
        <end position="671"/>
    </location>
</feature>
<evidence type="ECO:0000313" key="13">
    <source>
        <dbReference type="Proteomes" id="UP000749559"/>
    </source>
</evidence>
<dbReference type="SMART" id="SM00385">
    <property type="entry name" value="CYCLIN"/>
    <property type="match status" value="2"/>
</dbReference>
<feature type="region of interest" description="Disordered" evidence="11">
    <location>
        <begin position="810"/>
        <end position="842"/>
    </location>
</feature>
<evidence type="ECO:0000256" key="9">
    <source>
        <dbReference type="ARBA" id="ARBA00023212"/>
    </source>
</evidence>
<dbReference type="InterPro" id="IPR036915">
    <property type="entry name" value="Cyclin-like_sf"/>
</dbReference>
<keyword evidence="8" id="KW-0195">Cyclin</keyword>
<feature type="region of interest" description="Disordered" evidence="11">
    <location>
        <begin position="702"/>
        <end position="723"/>
    </location>
</feature>
<dbReference type="Pfam" id="PF02984">
    <property type="entry name" value="Cyclin_C"/>
    <property type="match status" value="1"/>
</dbReference>
<keyword evidence="5" id="KW-0963">Cytoplasm</keyword>
<evidence type="ECO:0000256" key="1">
    <source>
        <dbReference type="ARBA" id="ARBA00004114"/>
    </source>
</evidence>
<evidence type="ECO:0000256" key="10">
    <source>
        <dbReference type="ARBA" id="ARBA00023306"/>
    </source>
</evidence>
<evidence type="ECO:0000256" key="7">
    <source>
        <dbReference type="ARBA" id="ARBA00022776"/>
    </source>
</evidence>
<dbReference type="SUPFAM" id="SSF81383">
    <property type="entry name" value="F-box domain"/>
    <property type="match status" value="1"/>
</dbReference>
<name>A0A8J1XZD7_OWEFU</name>
<dbReference type="InterPro" id="IPR013763">
    <property type="entry name" value="Cyclin-like_dom"/>
</dbReference>
<dbReference type="FunFam" id="1.10.472.10:FF:000038">
    <property type="entry name" value="Cyclin F"/>
    <property type="match status" value="1"/>
</dbReference>
<evidence type="ECO:0000256" key="5">
    <source>
        <dbReference type="ARBA" id="ARBA00022490"/>
    </source>
</evidence>
<dbReference type="EMBL" id="CAIIXF020000009">
    <property type="protein sequence ID" value="CAH1794347.1"/>
    <property type="molecule type" value="Genomic_DNA"/>
</dbReference>
<dbReference type="Proteomes" id="UP000749559">
    <property type="component" value="Unassembled WGS sequence"/>
</dbReference>
<dbReference type="InterPro" id="IPR039361">
    <property type="entry name" value="Cyclin"/>
</dbReference>
<accession>A0A8J1XZD7</accession>
<dbReference type="Pfam" id="PF12937">
    <property type="entry name" value="F-box-like"/>
    <property type="match status" value="1"/>
</dbReference>
<dbReference type="OrthoDB" id="5590282at2759"/>
<keyword evidence="9" id="KW-0206">Cytoskeleton</keyword>
<dbReference type="InterPro" id="IPR011990">
    <property type="entry name" value="TPR-like_helical_dom_sf"/>
</dbReference>
<evidence type="ECO:0000256" key="3">
    <source>
        <dbReference type="ARBA" id="ARBA00006955"/>
    </source>
</evidence>
<dbReference type="Pfam" id="PF00134">
    <property type="entry name" value="Cyclin_N"/>
    <property type="match status" value="1"/>
</dbReference>
<dbReference type="SUPFAM" id="SSF47954">
    <property type="entry name" value="Cyclin-like"/>
    <property type="match status" value="2"/>
</dbReference>
<proteinExistence type="inferred from homology"/>
<dbReference type="GO" id="GO:0048471">
    <property type="term" value="C:perinuclear region of cytoplasm"/>
    <property type="evidence" value="ECO:0007669"/>
    <property type="project" value="UniProtKB-SubCell"/>
</dbReference>
<dbReference type="InterPro" id="IPR004367">
    <property type="entry name" value="Cyclin_C-dom"/>
</dbReference>
<comment type="caution">
    <text evidence="12">The sequence shown here is derived from an EMBL/GenBank/DDBJ whole genome shotgun (WGS) entry which is preliminary data.</text>
</comment>
<dbReference type="InterPro" id="IPR036047">
    <property type="entry name" value="F-box-like_dom_sf"/>
</dbReference>
<feature type="region of interest" description="Disordered" evidence="11">
    <location>
        <begin position="587"/>
        <end position="612"/>
    </location>
</feature>
<dbReference type="CDD" id="cd20521">
    <property type="entry name" value="CYCLIN_CCNF_rpt1"/>
    <property type="match status" value="1"/>
</dbReference>
<keyword evidence="7" id="KW-0498">Mitosis</keyword>
<sequence>MKVVSHKGRRSFILRRQNRNNSGWSDFTSSSSYQHTSYTSHIQLKPRTRSDVTIWSLPEELLIHLMKGLHIKDLLNIRSVHSHFRDIIDSYSTLWSGVSFRNAWPSLPNMLHFERAAENGNIESLIKLGIAYLYNEGLPGDFEGKKILANGTKAAEMFCRVESLTPHTAPFTWLFIRPPWTVSGACCKECVFNDMVKYCAKHGDPSVQICVAKTLLLLEDEETRNMEAVTYLEQATSHSSPLAAFLLWEQRYSNIVCDRAMELQSIRELRDISCTVQIDSQLRLCQFYAQGKYGGVSARQAASFMRDLVLSSQPTNLHLILTRNVELTQSMRYILVDWLVEVAGMKDFSSLTLHVAINMVDRYLKVHATSRSKLQLLGVAAMVVCSRYLGKDIITIREAAWLTDNAYKYEDVVRMMGEIIATLKGEIRVITSLDLVKIFGQLAKLEQTSQYLAEYICELSLLKAEIGQYTQAKIAASCVLFARLAMKQEFPWPSHMEDFTGLSVEDLKHCVLKLHEKSFTEGSMVDHRDIILQAVKQRYSDEQFSNVSNIEILTARELCQALGLSDLSSPDNDVRIYLHGAKDLIASPSRGNHRNRRNRPSSGDRAATPTMDSDQNMANLLNESAMSGYDGDKEDEGESFIDCEDFDDDEDLVSLWGPDQSRVNNSESLTFPNMDVDDTPPIDLNQNVRILRHRSPTRYCSVNKYNDYKGPTEGPHSSTENNTTSDVKIYIDSDHNAMSSGNISVVQGSSSNSIHGSMAHTSASTTLTLSNITGNSNIIKHYETRSQSKLNQVSNAISKTRTAFQSLPIDSANGATTSKTRTNSKRKSTNQMGNENKLQVLS</sequence>
<dbReference type="PANTHER" id="PTHR10177">
    <property type="entry name" value="CYCLINS"/>
    <property type="match status" value="1"/>
</dbReference>
<dbReference type="CDD" id="cd20522">
    <property type="entry name" value="CYCLIN_CCNF_rpt2"/>
    <property type="match status" value="1"/>
</dbReference>
<evidence type="ECO:0000313" key="12">
    <source>
        <dbReference type="EMBL" id="CAH1794347.1"/>
    </source>
</evidence>
<dbReference type="PROSITE" id="PS00292">
    <property type="entry name" value="CYCLINS"/>
    <property type="match status" value="1"/>
</dbReference>
<dbReference type="Gene3D" id="1.10.472.10">
    <property type="entry name" value="Cyclin-like"/>
    <property type="match status" value="2"/>
</dbReference>
<dbReference type="PROSITE" id="PS50181">
    <property type="entry name" value="FBOX"/>
    <property type="match status" value="1"/>
</dbReference>
<evidence type="ECO:0000256" key="6">
    <source>
        <dbReference type="ARBA" id="ARBA00022618"/>
    </source>
</evidence>
<dbReference type="SMART" id="SM01332">
    <property type="entry name" value="Cyclin_C"/>
    <property type="match status" value="1"/>
</dbReference>
<dbReference type="GO" id="GO:0005814">
    <property type="term" value="C:centriole"/>
    <property type="evidence" value="ECO:0007669"/>
    <property type="project" value="UniProtKB-SubCell"/>
</dbReference>
<gene>
    <name evidence="12" type="ORF">OFUS_LOCUS19056</name>
</gene>
<keyword evidence="13" id="KW-1185">Reference proteome</keyword>
<dbReference type="InterPro" id="IPR001810">
    <property type="entry name" value="F-box_dom"/>
</dbReference>
<feature type="region of interest" description="Disordered" evidence="11">
    <location>
        <begin position="656"/>
        <end position="680"/>
    </location>
</feature>
<organism evidence="12 13">
    <name type="scientific">Owenia fusiformis</name>
    <name type="common">Polychaete worm</name>
    <dbReference type="NCBI Taxonomy" id="6347"/>
    <lineage>
        <taxon>Eukaryota</taxon>
        <taxon>Metazoa</taxon>
        <taxon>Spiralia</taxon>
        <taxon>Lophotrochozoa</taxon>
        <taxon>Annelida</taxon>
        <taxon>Polychaeta</taxon>
        <taxon>Sedentaria</taxon>
        <taxon>Canalipalpata</taxon>
        <taxon>Sabellida</taxon>
        <taxon>Oweniida</taxon>
        <taxon>Oweniidae</taxon>
        <taxon>Owenia</taxon>
    </lineage>
</organism>
<evidence type="ECO:0000256" key="11">
    <source>
        <dbReference type="SAM" id="MobiDB-lite"/>
    </source>
</evidence>
<evidence type="ECO:0000256" key="2">
    <source>
        <dbReference type="ARBA" id="ARBA00004556"/>
    </source>
</evidence>
<keyword evidence="10" id="KW-0131">Cell cycle</keyword>
<feature type="compositionally biased region" description="Polar residues" evidence="11">
    <location>
        <begin position="831"/>
        <end position="842"/>
    </location>
</feature>
<dbReference type="InterPro" id="IPR006671">
    <property type="entry name" value="Cyclin_N"/>
</dbReference>
<reference evidence="12" key="1">
    <citation type="submission" date="2022-03" db="EMBL/GenBank/DDBJ databases">
        <authorList>
            <person name="Martin C."/>
        </authorList>
    </citation>
    <scope>NUCLEOTIDE SEQUENCE</scope>
</reference>
<dbReference type="AlphaFoldDB" id="A0A8J1XZD7"/>
<keyword evidence="6" id="KW-0132">Cell division</keyword>